<feature type="signal peptide" evidence="1">
    <location>
        <begin position="1"/>
        <end position="25"/>
    </location>
</feature>
<dbReference type="EMBL" id="GBRH01210957">
    <property type="protein sequence ID" value="JAD86938.1"/>
    <property type="molecule type" value="Transcribed_RNA"/>
</dbReference>
<dbReference type="AlphaFoldDB" id="A0A0A9DJT0"/>
<reference evidence="2" key="1">
    <citation type="submission" date="2014-09" db="EMBL/GenBank/DDBJ databases">
        <authorList>
            <person name="Magalhaes I.L.F."/>
            <person name="Oliveira U."/>
            <person name="Santos F.R."/>
            <person name="Vidigal T.H.D.A."/>
            <person name="Brescovit A.D."/>
            <person name="Santos A.J."/>
        </authorList>
    </citation>
    <scope>NUCLEOTIDE SEQUENCE</scope>
    <source>
        <tissue evidence="2">Shoot tissue taken approximately 20 cm above the soil surface</tissue>
    </source>
</reference>
<feature type="chain" id="PRO_5002046475" description="Secreted peptide" evidence="1">
    <location>
        <begin position="26"/>
        <end position="65"/>
    </location>
</feature>
<name>A0A0A9DJT0_ARUDO</name>
<protein>
    <recommendedName>
        <fullName evidence="3">Secreted peptide</fullName>
    </recommendedName>
</protein>
<sequence>MPFLLLTASACVIIDLCVLLNLAQQYDSEVGCCCGYYIVITALIGSRQGTVVPCPFSVVWPPRLL</sequence>
<organism evidence="2">
    <name type="scientific">Arundo donax</name>
    <name type="common">Giant reed</name>
    <name type="synonym">Donax arundinaceus</name>
    <dbReference type="NCBI Taxonomy" id="35708"/>
    <lineage>
        <taxon>Eukaryota</taxon>
        <taxon>Viridiplantae</taxon>
        <taxon>Streptophyta</taxon>
        <taxon>Embryophyta</taxon>
        <taxon>Tracheophyta</taxon>
        <taxon>Spermatophyta</taxon>
        <taxon>Magnoliopsida</taxon>
        <taxon>Liliopsida</taxon>
        <taxon>Poales</taxon>
        <taxon>Poaceae</taxon>
        <taxon>PACMAD clade</taxon>
        <taxon>Arundinoideae</taxon>
        <taxon>Arundineae</taxon>
        <taxon>Arundo</taxon>
    </lineage>
</organism>
<proteinExistence type="predicted"/>
<evidence type="ECO:0008006" key="3">
    <source>
        <dbReference type="Google" id="ProtNLM"/>
    </source>
</evidence>
<evidence type="ECO:0000256" key="1">
    <source>
        <dbReference type="SAM" id="SignalP"/>
    </source>
</evidence>
<keyword evidence="1" id="KW-0732">Signal</keyword>
<reference evidence="2" key="2">
    <citation type="journal article" date="2015" name="Data Brief">
        <title>Shoot transcriptome of the giant reed, Arundo donax.</title>
        <authorList>
            <person name="Barrero R.A."/>
            <person name="Guerrero F.D."/>
            <person name="Moolhuijzen P."/>
            <person name="Goolsby J.A."/>
            <person name="Tidwell J."/>
            <person name="Bellgard S.E."/>
            <person name="Bellgard M.I."/>
        </authorList>
    </citation>
    <scope>NUCLEOTIDE SEQUENCE</scope>
    <source>
        <tissue evidence="2">Shoot tissue taken approximately 20 cm above the soil surface</tissue>
    </source>
</reference>
<accession>A0A0A9DJT0</accession>
<evidence type="ECO:0000313" key="2">
    <source>
        <dbReference type="EMBL" id="JAD86938.1"/>
    </source>
</evidence>